<dbReference type="InterPro" id="IPR000626">
    <property type="entry name" value="Ubiquitin-like_dom"/>
</dbReference>
<dbReference type="SMART" id="SM00165">
    <property type="entry name" value="UBA"/>
    <property type="match status" value="1"/>
</dbReference>
<dbReference type="RefSeq" id="XP_001422205.1">
    <property type="nucleotide sequence ID" value="XM_001422168.1"/>
</dbReference>
<dbReference type="PROSITE" id="PS50053">
    <property type="entry name" value="UBIQUITIN_2"/>
    <property type="match status" value="1"/>
</dbReference>
<dbReference type="Gene3D" id="1.10.8.10">
    <property type="entry name" value="DNA helicase RuvA subunit, C-terminal domain"/>
    <property type="match status" value="1"/>
</dbReference>
<evidence type="ECO:0000313" key="4">
    <source>
        <dbReference type="EMBL" id="ABP00522.1"/>
    </source>
</evidence>
<dbReference type="InterPro" id="IPR015940">
    <property type="entry name" value="UBA"/>
</dbReference>
<dbReference type="KEGG" id="olu:OSTLU_28268"/>
<dbReference type="SMART" id="SM00727">
    <property type="entry name" value="STI1"/>
    <property type="match status" value="3"/>
</dbReference>
<dbReference type="InterPro" id="IPR015496">
    <property type="entry name" value="Ubiquilin"/>
</dbReference>
<reference evidence="4 5" key="1">
    <citation type="journal article" date="2007" name="Proc. Natl. Acad. Sci. U.S.A.">
        <title>The tiny eukaryote Ostreococcus provides genomic insights into the paradox of plankton speciation.</title>
        <authorList>
            <person name="Palenik B."/>
            <person name="Grimwood J."/>
            <person name="Aerts A."/>
            <person name="Rouze P."/>
            <person name="Salamov A."/>
            <person name="Putnam N."/>
            <person name="Dupont C."/>
            <person name="Jorgensen R."/>
            <person name="Derelle E."/>
            <person name="Rombauts S."/>
            <person name="Zhou K."/>
            <person name="Otillar R."/>
            <person name="Merchant S.S."/>
            <person name="Podell S."/>
            <person name="Gaasterland T."/>
            <person name="Napoli C."/>
            <person name="Gendler K."/>
            <person name="Manuell A."/>
            <person name="Tai V."/>
            <person name="Vallon O."/>
            <person name="Piganeau G."/>
            <person name="Jancek S."/>
            <person name="Heijde M."/>
            <person name="Jabbari K."/>
            <person name="Bowler C."/>
            <person name="Lohr M."/>
            <person name="Robbens S."/>
            <person name="Werner G."/>
            <person name="Dubchak I."/>
            <person name="Pazour G.J."/>
            <person name="Ren Q."/>
            <person name="Paulsen I."/>
            <person name="Delwiche C."/>
            <person name="Schmutz J."/>
            <person name="Rokhsar D."/>
            <person name="Van de Peer Y."/>
            <person name="Moreau H."/>
            <person name="Grigoriev I.V."/>
        </authorList>
    </citation>
    <scope>NUCLEOTIDE SEQUENCE [LARGE SCALE GENOMIC DNA]</scope>
    <source>
        <strain evidence="4 5">CCE9901</strain>
    </source>
</reference>
<dbReference type="SMART" id="SM00213">
    <property type="entry name" value="UBQ"/>
    <property type="match status" value="1"/>
</dbReference>
<dbReference type="InterPro" id="IPR006636">
    <property type="entry name" value="STI1_HS-bd"/>
</dbReference>
<evidence type="ECO:0000259" key="2">
    <source>
        <dbReference type="PROSITE" id="PS50030"/>
    </source>
</evidence>
<dbReference type="CDD" id="cd14399">
    <property type="entry name" value="UBA_PLICs"/>
    <property type="match status" value="1"/>
</dbReference>
<dbReference type="GO" id="GO:0031593">
    <property type="term" value="F:polyubiquitin modification-dependent protein binding"/>
    <property type="evidence" value="ECO:0007669"/>
    <property type="project" value="TreeGrafter"/>
</dbReference>
<dbReference type="GO" id="GO:0005829">
    <property type="term" value="C:cytosol"/>
    <property type="evidence" value="ECO:0007669"/>
    <property type="project" value="TreeGrafter"/>
</dbReference>
<dbReference type="Gene3D" id="3.10.20.90">
    <property type="entry name" value="Phosphatidylinositol 3-kinase Catalytic Subunit, Chain A, domain 1"/>
    <property type="match status" value="1"/>
</dbReference>
<dbReference type="GeneID" id="5006161"/>
<dbReference type="SUPFAM" id="SSF54236">
    <property type="entry name" value="Ubiquitin-like"/>
    <property type="match status" value="1"/>
</dbReference>
<dbReference type="Gene3D" id="1.10.260.100">
    <property type="match status" value="1"/>
</dbReference>
<evidence type="ECO:0000256" key="1">
    <source>
        <dbReference type="SAM" id="MobiDB-lite"/>
    </source>
</evidence>
<dbReference type="PANTHER" id="PTHR10677">
    <property type="entry name" value="UBIQUILIN"/>
    <property type="match status" value="1"/>
</dbReference>
<dbReference type="AlphaFoldDB" id="A4S9P3"/>
<dbReference type="STRING" id="436017.A4S9P3"/>
<dbReference type="HOGENOM" id="CLU_024293_4_0_1"/>
<dbReference type="Gramene" id="ABP00522">
    <property type="protein sequence ID" value="ABP00522"/>
    <property type="gene ID" value="OSTLU_28268"/>
</dbReference>
<feature type="compositionally biased region" description="Gly residues" evidence="1">
    <location>
        <begin position="270"/>
        <end position="282"/>
    </location>
</feature>
<dbReference type="Pfam" id="PF23195">
    <property type="entry name" value="UBQLN1"/>
    <property type="match status" value="2"/>
</dbReference>
<dbReference type="InterPro" id="IPR009060">
    <property type="entry name" value="UBA-like_sf"/>
</dbReference>
<dbReference type="InterPro" id="IPR029071">
    <property type="entry name" value="Ubiquitin-like_domsf"/>
</dbReference>
<dbReference type="Proteomes" id="UP000001568">
    <property type="component" value="Chromosome 17"/>
</dbReference>
<feature type="domain" description="Ubiquitin-like" evidence="3">
    <location>
        <begin position="4"/>
        <end position="81"/>
    </location>
</feature>
<gene>
    <name evidence="4" type="ORF">OSTLU_28268</name>
</gene>
<dbReference type="PROSITE" id="PS50030">
    <property type="entry name" value="UBA"/>
    <property type="match status" value="1"/>
</dbReference>
<feature type="region of interest" description="Disordered" evidence="1">
    <location>
        <begin position="250"/>
        <end position="282"/>
    </location>
</feature>
<feature type="domain" description="UBA" evidence="2">
    <location>
        <begin position="406"/>
        <end position="450"/>
    </location>
</feature>
<dbReference type="Pfam" id="PF00240">
    <property type="entry name" value="ubiquitin"/>
    <property type="match status" value="1"/>
</dbReference>
<dbReference type="PANTHER" id="PTHR10677:SF3">
    <property type="entry name" value="FI07626P-RELATED"/>
    <property type="match status" value="1"/>
</dbReference>
<dbReference type="OMA" id="PGMDMFG"/>
<dbReference type="eggNOG" id="KOG0010">
    <property type="taxonomic scope" value="Eukaryota"/>
</dbReference>
<proteinExistence type="predicted"/>
<organism evidence="4 5">
    <name type="scientific">Ostreococcus lucimarinus (strain CCE9901)</name>
    <dbReference type="NCBI Taxonomy" id="436017"/>
    <lineage>
        <taxon>Eukaryota</taxon>
        <taxon>Viridiplantae</taxon>
        <taxon>Chlorophyta</taxon>
        <taxon>Mamiellophyceae</taxon>
        <taxon>Mamiellales</taxon>
        <taxon>Bathycoccaceae</taxon>
        <taxon>Ostreococcus</taxon>
    </lineage>
</organism>
<name>A4S9P3_OSTLU</name>
<dbReference type="GO" id="GO:0006511">
    <property type="term" value="P:ubiquitin-dependent protein catabolic process"/>
    <property type="evidence" value="ECO:0007669"/>
    <property type="project" value="TreeGrafter"/>
</dbReference>
<accession>A4S9P3</accession>
<dbReference type="Pfam" id="PF00627">
    <property type="entry name" value="UBA"/>
    <property type="match status" value="1"/>
</dbReference>
<dbReference type="SUPFAM" id="SSF46934">
    <property type="entry name" value="UBA-like"/>
    <property type="match status" value="1"/>
</dbReference>
<dbReference type="FunFam" id="1.10.260.100:FF:000001">
    <property type="entry name" value="Ubiquilin 1"/>
    <property type="match status" value="1"/>
</dbReference>
<evidence type="ECO:0008006" key="6">
    <source>
        <dbReference type="Google" id="ProtNLM"/>
    </source>
</evidence>
<keyword evidence="5" id="KW-1185">Reference proteome</keyword>
<evidence type="ECO:0000259" key="3">
    <source>
        <dbReference type="PROSITE" id="PS50053"/>
    </source>
</evidence>
<dbReference type="OrthoDB" id="267397at2759"/>
<protein>
    <recommendedName>
        <fullName evidence="6">Ubiquilin</fullName>
    </recommendedName>
</protein>
<sequence length="456" mass="47402">MSTIALHFKRANGAKITLEDVDATTLTVRDARARVAARLAESDATIDASANVRLIFKGRVLRDEATLAACGCANESVVHVVTSTTTTTTTTTTTAATATATAAATAATAIGGRGTATASDAPFGGFGGGGAALGGSGALDLMNNPFVRSQMEALLSERPETLREMMESQPGMREAMAANPELASALTDPETLRRMMNTMTNPSLMAEQMRNNDRAMSNIEMMPGGFNALRRMYTDVQAPMERAAERDMDAAAPTATRTVNPDEPLPNPWGGAGGGAGGGGAAMPPAGGGFSMGGIGGGAGASQIEQMAEMMQNPQMRAAMDSVMSNPQMLESMLNMHPQARQMMEANPQMRETLSNPEFLRQMMNPENLRAMAQMQQLFGDAMPGGGLGGGLGGSMFAPPVAPAGPPEEVYASQLSQLNDMGFFSQEENIRALQATGGNVHAAVERLLSNPGGGFA</sequence>
<dbReference type="EMBL" id="CP000597">
    <property type="protein sequence ID" value="ABP00522.1"/>
    <property type="molecule type" value="Genomic_DNA"/>
</dbReference>
<evidence type="ECO:0000313" key="5">
    <source>
        <dbReference type="Proteomes" id="UP000001568"/>
    </source>
</evidence>